<organism evidence="5 6">
    <name type="scientific">Leifsonia kafniensis</name>
    <dbReference type="NCBI Taxonomy" id="475957"/>
    <lineage>
        <taxon>Bacteria</taxon>
        <taxon>Bacillati</taxon>
        <taxon>Actinomycetota</taxon>
        <taxon>Actinomycetes</taxon>
        <taxon>Micrococcales</taxon>
        <taxon>Microbacteriaceae</taxon>
        <taxon>Leifsonia</taxon>
    </lineage>
</organism>
<name>A0ABP7K346_9MICO</name>
<reference evidence="6" key="1">
    <citation type="journal article" date="2019" name="Int. J. Syst. Evol. Microbiol.">
        <title>The Global Catalogue of Microorganisms (GCM) 10K type strain sequencing project: providing services to taxonomists for standard genome sequencing and annotation.</title>
        <authorList>
            <consortium name="The Broad Institute Genomics Platform"/>
            <consortium name="The Broad Institute Genome Sequencing Center for Infectious Disease"/>
            <person name="Wu L."/>
            <person name="Ma J."/>
        </authorList>
    </citation>
    <scope>NUCLEOTIDE SEQUENCE [LARGE SCALE GENOMIC DNA]</scope>
    <source>
        <strain evidence="6">JCM 17021</strain>
    </source>
</reference>
<dbReference type="SUPFAM" id="SSF53067">
    <property type="entry name" value="Actin-like ATPase domain"/>
    <property type="match status" value="1"/>
</dbReference>
<dbReference type="PANTHER" id="PTHR11365">
    <property type="entry name" value="5-OXOPROLINASE RELATED"/>
    <property type="match status" value="1"/>
</dbReference>
<dbReference type="Pfam" id="PF05378">
    <property type="entry name" value="Hydant_A_N"/>
    <property type="match status" value="1"/>
</dbReference>
<evidence type="ECO:0000259" key="4">
    <source>
        <dbReference type="Pfam" id="PF19278"/>
    </source>
</evidence>
<feature type="region of interest" description="Disordered" evidence="1">
    <location>
        <begin position="606"/>
        <end position="625"/>
    </location>
</feature>
<feature type="domain" description="Acetophenone carboxylase-like C-terminal" evidence="4">
    <location>
        <begin position="509"/>
        <end position="676"/>
    </location>
</feature>
<dbReference type="RefSeq" id="WP_345061709.1">
    <property type="nucleotide sequence ID" value="NZ_BAABCN010000002.1"/>
</dbReference>
<feature type="domain" description="Hydantoinase A/oxoprolinase" evidence="2">
    <location>
        <begin position="205"/>
        <end position="491"/>
    </location>
</feature>
<evidence type="ECO:0000259" key="2">
    <source>
        <dbReference type="Pfam" id="PF01968"/>
    </source>
</evidence>
<dbReference type="InterPro" id="IPR043129">
    <property type="entry name" value="ATPase_NBD"/>
</dbReference>
<evidence type="ECO:0000256" key="1">
    <source>
        <dbReference type="SAM" id="MobiDB-lite"/>
    </source>
</evidence>
<protein>
    <submittedName>
        <fullName evidence="5">Hydantoinase/oxoprolinase family protein</fullName>
    </submittedName>
</protein>
<accession>A0ABP7K346</accession>
<dbReference type="InterPro" id="IPR049517">
    <property type="entry name" value="ACX-like_C"/>
</dbReference>
<evidence type="ECO:0000313" key="5">
    <source>
        <dbReference type="EMBL" id="GAA3862842.1"/>
    </source>
</evidence>
<dbReference type="PANTHER" id="PTHR11365:SF23">
    <property type="entry name" value="HYPOTHETICAL 5-OXOPROLINASE (EUROFUNG)-RELATED"/>
    <property type="match status" value="1"/>
</dbReference>
<evidence type="ECO:0000313" key="6">
    <source>
        <dbReference type="Proteomes" id="UP001501803"/>
    </source>
</evidence>
<comment type="caution">
    <text evidence="5">The sequence shown here is derived from an EMBL/GenBank/DDBJ whole genome shotgun (WGS) entry which is preliminary data.</text>
</comment>
<dbReference type="InterPro" id="IPR045079">
    <property type="entry name" value="Oxoprolinase-like"/>
</dbReference>
<dbReference type="EMBL" id="BAABCN010000002">
    <property type="protein sequence ID" value="GAA3862842.1"/>
    <property type="molecule type" value="Genomic_DNA"/>
</dbReference>
<dbReference type="Pfam" id="PF01968">
    <property type="entry name" value="Hydantoinase_A"/>
    <property type="match status" value="1"/>
</dbReference>
<gene>
    <name evidence="5" type="ORF">GCM10022381_03700</name>
</gene>
<dbReference type="InterPro" id="IPR002821">
    <property type="entry name" value="Hydantoinase_A"/>
</dbReference>
<feature type="domain" description="Hydantoinase/oxoprolinase N-terminal" evidence="3">
    <location>
        <begin position="4"/>
        <end position="184"/>
    </location>
</feature>
<sequence length="693" mass="72672">MAFRLGVDVGGTFTDILLINETTGTTHRYKTSSTPEDQSIGVLYGIEQVCLAAGVSPSEVREVLHGTTIATNAILEKKGARVGLVTTNGFRQVLQIARSFVPGGLAGWIVWPKPEPLADLEDTVEVIERIASNGDVITPLDEDDVRRQLQKLRKKGIEALSISLINAYSNGDHERRIAEIAAEELPGVPVSRSSIVLPELREYERTITTVANAYVQGQVAGYVRNLESKLGGAGIEAQLSILRSDGGLVSGMVAADNPVSLLLSGPAGGVTGAVWAAEQAGFANLLTFDMGGTSTDVALVQDLSPRIGRETTVGDLTVRATSVDVRTVGAGGGSIAHVPPLTQALRVGPQSAGAAPGPASYGKGGSAPTVTDANVVLGYLPSQLAGGEITLDIEAASRAVQTIADSTSLTSTEAAAGGIIDIVNENIYGALKLVSTQQGFDPRDFALVAFGGAGPLHANALGILTGAWPVIIPPSPGVLCAYGDATTSLRDESARTLVRRFSELTDAHLLGIFDELAESATESLLATGLSVDELTVTYSADLRYHGQGFEIPIEIEIDTFRTEAERNGLGLLQSIFDTEHERLFAFLLDNERELVTARATVSGPRPEVASVSLDDGGPDPTPAARSKHTIWIQGFPVEATIYDRHLLKAGNVVAGPAVIAEMDSTTLVLPDHSATVHSHGSLLIRPVDATAKD</sequence>
<keyword evidence="6" id="KW-1185">Reference proteome</keyword>
<proteinExistence type="predicted"/>
<dbReference type="Pfam" id="PF19278">
    <property type="entry name" value="Hydant_A_C"/>
    <property type="match status" value="1"/>
</dbReference>
<dbReference type="Proteomes" id="UP001501803">
    <property type="component" value="Unassembled WGS sequence"/>
</dbReference>
<dbReference type="InterPro" id="IPR008040">
    <property type="entry name" value="Hydant_A_N"/>
</dbReference>
<evidence type="ECO:0000259" key="3">
    <source>
        <dbReference type="Pfam" id="PF05378"/>
    </source>
</evidence>